<proteinExistence type="predicted"/>
<dbReference type="PROSITE" id="PS50943">
    <property type="entry name" value="HTH_CROC1"/>
    <property type="match status" value="1"/>
</dbReference>
<sequence length="172" mass="19929">MSNHITKLIEDSGKKLTEISEATDIAYPTLSGYNQGIRKPKKDNAEKLAKYFNVSVAYIMGLDSNPHAPSNLKIVTDSFKTSKIGSVTPFKSDMEKLKKSIEFGERALTLPLDDSFSDEFRHIFSEYLAEKNKRFMSEFIDYMNHQNKDSKVWQSWIKTDEYAIRQEDRKNR</sequence>
<dbReference type="Gene3D" id="1.10.260.40">
    <property type="entry name" value="lambda repressor-like DNA-binding domains"/>
    <property type="match status" value="1"/>
</dbReference>
<name>A0A098APG9_STREE</name>
<dbReference type="SMART" id="SM00530">
    <property type="entry name" value="HTH_XRE"/>
    <property type="match status" value="1"/>
</dbReference>
<dbReference type="InterPro" id="IPR010982">
    <property type="entry name" value="Lambda_DNA-bd_dom_sf"/>
</dbReference>
<dbReference type="GO" id="GO:0003677">
    <property type="term" value="F:DNA binding"/>
    <property type="evidence" value="ECO:0007669"/>
    <property type="project" value="InterPro"/>
</dbReference>
<evidence type="ECO:0000313" key="1">
    <source>
        <dbReference type="EMBL" id="CDQ29853.1"/>
    </source>
</evidence>
<dbReference type="Pfam" id="PF01381">
    <property type="entry name" value="HTH_3"/>
    <property type="match status" value="1"/>
</dbReference>
<dbReference type="AlphaFoldDB" id="A0A098APG9"/>
<dbReference type="RefSeq" id="WP_000064921.1">
    <property type="nucleotide sequence ID" value="NZ_CFJZ02000120.1"/>
</dbReference>
<dbReference type="EMBL" id="LK020679">
    <property type="protein sequence ID" value="CDQ29853.1"/>
    <property type="molecule type" value="Genomic_DNA"/>
</dbReference>
<organism evidence="1">
    <name type="scientific">Streptococcus pneumoniae</name>
    <dbReference type="NCBI Taxonomy" id="1313"/>
    <lineage>
        <taxon>Bacteria</taxon>
        <taxon>Bacillati</taxon>
        <taxon>Bacillota</taxon>
        <taxon>Bacilli</taxon>
        <taxon>Lactobacillales</taxon>
        <taxon>Streptococcaceae</taxon>
        <taxon>Streptococcus</taxon>
    </lineage>
</organism>
<protein>
    <submittedName>
        <fullName evidence="1">Putative phage-related chromosomal island protein</fullName>
    </submittedName>
</protein>
<dbReference type="SUPFAM" id="SSF47413">
    <property type="entry name" value="lambda repressor-like DNA-binding domains"/>
    <property type="match status" value="1"/>
</dbReference>
<dbReference type="InterPro" id="IPR001387">
    <property type="entry name" value="Cro/C1-type_HTH"/>
</dbReference>
<dbReference type="CDD" id="cd00093">
    <property type="entry name" value="HTH_XRE"/>
    <property type="match status" value="1"/>
</dbReference>
<reference evidence="1" key="2">
    <citation type="submission" date="2014-10" db="EMBL/GenBank/DDBJ databases">
        <title>Contrasting mechanisms driving short-term and long-term diversification of pneumococci.</title>
        <authorList>
            <person name="Croucher N.J."/>
            <person name="Coupland P.C."/>
            <person name="Stevenson A.E."/>
            <person name="Callendrello A."/>
            <person name="Bentley S.D."/>
            <person name="Hanage W.P."/>
        </authorList>
    </citation>
    <scope>NUCLEOTIDE SEQUENCE</scope>
    <source>
        <strain evidence="1">R34-3019</strain>
    </source>
</reference>
<reference evidence="1" key="1">
    <citation type="submission" date="2014-04" db="EMBL/GenBank/DDBJ databases">
        <authorList>
            <person name="Croucher N."/>
        </authorList>
    </citation>
    <scope>NUCLEOTIDE SEQUENCE</scope>
    <source>
        <strain evidence="1">R34-3019</strain>
    </source>
</reference>
<accession>A0A098APG9</accession>